<accession>A0A8T8WTA4</accession>
<evidence type="ECO:0000313" key="2">
    <source>
        <dbReference type="Proteomes" id="UP000249497"/>
    </source>
</evidence>
<gene>
    <name evidence="1" type="ORF">BO86DRAFT_170628</name>
</gene>
<dbReference type="Proteomes" id="UP000249497">
    <property type="component" value="Unassembled WGS sequence"/>
</dbReference>
<dbReference type="EMBL" id="KZ824819">
    <property type="protein sequence ID" value="RAH79068.1"/>
    <property type="molecule type" value="Genomic_DNA"/>
</dbReference>
<name>A0A8T8WTA4_ASPJA</name>
<organism evidence="1 2">
    <name type="scientific">Aspergillus japonicus CBS 114.51</name>
    <dbReference type="NCBI Taxonomy" id="1448312"/>
    <lineage>
        <taxon>Eukaryota</taxon>
        <taxon>Fungi</taxon>
        <taxon>Dikarya</taxon>
        <taxon>Ascomycota</taxon>
        <taxon>Pezizomycotina</taxon>
        <taxon>Eurotiomycetes</taxon>
        <taxon>Eurotiomycetidae</taxon>
        <taxon>Eurotiales</taxon>
        <taxon>Aspergillaceae</taxon>
        <taxon>Aspergillus</taxon>
        <taxon>Aspergillus subgen. Circumdati</taxon>
    </lineage>
</organism>
<sequence>MESALSSDQNFSSLLPLSSLPQSKLSKFLARMLHSRFWIVVVGVGTVHLDNNAKTLSALINNYPRVLCLGSRGRLLGVVMNSLANVLDAQGSHVLSENIVFESSRMTCGMWARGGMDILALSRRDDEYGSIESGAEASC</sequence>
<evidence type="ECO:0000313" key="1">
    <source>
        <dbReference type="EMBL" id="RAH79068.1"/>
    </source>
</evidence>
<protein>
    <submittedName>
        <fullName evidence="1">Uncharacterized protein</fullName>
    </submittedName>
</protein>
<proteinExistence type="predicted"/>
<reference evidence="1 2" key="1">
    <citation type="submission" date="2018-02" db="EMBL/GenBank/DDBJ databases">
        <title>The genomes of Aspergillus section Nigri reveals drivers in fungal speciation.</title>
        <authorList>
            <consortium name="DOE Joint Genome Institute"/>
            <person name="Vesth T.C."/>
            <person name="Nybo J."/>
            <person name="Theobald S."/>
            <person name="Brandl J."/>
            <person name="Frisvad J.C."/>
            <person name="Nielsen K.F."/>
            <person name="Lyhne E.K."/>
            <person name="Kogle M.E."/>
            <person name="Kuo A."/>
            <person name="Riley R."/>
            <person name="Clum A."/>
            <person name="Nolan M."/>
            <person name="Lipzen A."/>
            <person name="Salamov A."/>
            <person name="Henrissat B."/>
            <person name="Wiebenga A."/>
            <person name="De vries R.P."/>
            <person name="Grigoriev I.V."/>
            <person name="Mortensen U.H."/>
            <person name="Andersen M.R."/>
            <person name="Baker S.E."/>
        </authorList>
    </citation>
    <scope>NUCLEOTIDE SEQUENCE [LARGE SCALE GENOMIC DNA]</scope>
    <source>
        <strain evidence="1 2">CBS 114.51</strain>
    </source>
</reference>
<keyword evidence="2" id="KW-1185">Reference proteome</keyword>
<dbReference type="RefSeq" id="XP_025524962.1">
    <property type="nucleotide sequence ID" value="XM_025666500.1"/>
</dbReference>
<dbReference type="AlphaFoldDB" id="A0A8T8WTA4"/>
<dbReference type="GeneID" id="37170192"/>